<comment type="caution">
    <text evidence="1">The sequence shown here is derived from an EMBL/GenBank/DDBJ whole genome shotgun (WGS) entry which is preliminary data.</text>
</comment>
<dbReference type="InterPro" id="IPR058240">
    <property type="entry name" value="rSAM_sf"/>
</dbReference>
<accession>A0A0M0KKY9</accession>
<reference evidence="1" key="1">
    <citation type="submission" date="2015-08" db="EMBL/GenBank/DDBJ databases">
        <title>Complete DNA Sequence of Pseudomonas syringae pv. actinidiae, the Causal Agent of Kiwifruit Canker Disease.</title>
        <authorList>
            <person name="Rikkerink E.H.A."/>
            <person name="Fineran P.C."/>
        </authorList>
    </citation>
    <scope>NUCLEOTIDE SEQUENCE</scope>
    <source>
        <strain evidence="1">DSM 13666</strain>
    </source>
</reference>
<sequence length="638" mass="74878">MSQSINVVYPPLRDPSEIPFLLSSCIASARSSGIDIHLLDFNQNFWEYVLDLEEVKSRYKTLEGDWNYWSEQQEIPPNKIEYVYGLLKAFLRREHVENKLVEAVKMMKSSEDLNKREEARTVIRYALELFQLPYTPTQLALNDANLMFSTESTEQLYKSIEHPSNPFYHFLMSMIEERATEWIIWVEADQQLIPTYTLTYLIHKKYPNINISWAGPFFAEFGANLITRPPSSIDKVVAVTHPNDFIQSLSSVRRINNPVIKWGYDDLKISDYWTPYDDIRLRKEWINDLSFCAWLTGEHSPTIRFYLYQPTTAIDALKWGEILERFRWGFYLKFDQFLSGDDIEMLKSKGVEWIHWELKGWLATDSVDVVKENMLQTWRACKEANIPVYHSIVLGYPLSSPEDFRAFITFLSDHQEWVDRNIRFKLFRLYENSPFWNRPKDYGITWIPEQKPSMDLQRGFPFRTYTGWDSEHFYTLATSLVSQVQRKTRKDFPRDVLAVDDTKLYLSNTKEEEDVQEINMDDHIKVVLSSKIQNVTLPFSPTDLEKGVQLTVPGQEKTYSSDPVIQKEVNVLYDLEKDRFILINSAVSTVLRTCDHAIEIGDLLKRFPKKQHASVRQLVKKLRQGGILIEQARRTIST</sequence>
<dbReference type="PATRIC" id="fig|136160.3.peg.2271"/>
<gene>
    <name evidence="1" type="ORF">AMD02_09540</name>
</gene>
<evidence type="ECO:0000313" key="1">
    <source>
        <dbReference type="EMBL" id="KOO39068.1"/>
    </source>
</evidence>
<dbReference type="EMBL" id="LILD01000001">
    <property type="protein sequence ID" value="KOO39068.1"/>
    <property type="molecule type" value="Genomic_DNA"/>
</dbReference>
<name>A0A0M0KKY9_ALKHA</name>
<proteinExistence type="predicted"/>
<organism evidence="1">
    <name type="scientific">Halalkalibacterium halodurans</name>
    <name type="common">Bacillus halodurans</name>
    <dbReference type="NCBI Taxonomy" id="86665"/>
    <lineage>
        <taxon>Bacteria</taxon>
        <taxon>Bacillati</taxon>
        <taxon>Bacillota</taxon>
        <taxon>Bacilli</taxon>
        <taxon>Bacillales</taxon>
        <taxon>Bacillaceae</taxon>
        <taxon>Halalkalibacterium (ex Joshi et al. 2022)</taxon>
    </lineage>
</organism>
<dbReference type="RefSeq" id="WP_053431139.1">
    <property type="nucleotide sequence ID" value="NZ_CP040441.1"/>
</dbReference>
<dbReference type="GeneID" id="87597615"/>
<protein>
    <submittedName>
        <fullName evidence="1">Uncharacterized protein</fullName>
    </submittedName>
</protein>
<dbReference type="AlphaFoldDB" id="A0A0M0KKY9"/>
<dbReference type="SUPFAM" id="SSF102114">
    <property type="entry name" value="Radical SAM enzymes"/>
    <property type="match status" value="1"/>
</dbReference>